<reference evidence="6" key="1">
    <citation type="journal article" date="2019" name="Int. J. Syst. Evol. Microbiol.">
        <title>The Global Catalogue of Microorganisms (GCM) 10K type strain sequencing project: providing services to taxonomists for standard genome sequencing and annotation.</title>
        <authorList>
            <consortium name="The Broad Institute Genomics Platform"/>
            <consortium name="The Broad Institute Genome Sequencing Center for Infectious Disease"/>
            <person name="Wu L."/>
            <person name="Ma J."/>
        </authorList>
    </citation>
    <scope>NUCLEOTIDE SEQUENCE [LARGE SCALE GENOMIC DNA]</scope>
    <source>
        <strain evidence="6">JCM 13249</strain>
    </source>
</reference>
<dbReference type="PRINTS" id="PR00834">
    <property type="entry name" value="PROTEASES2C"/>
</dbReference>
<dbReference type="RefSeq" id="WP_344084236.1">
    <property type="nucleotide sequence ID" value="NZ_BAAALS010000021.1"/>
</dbReference>
<dbReference type="PANTHER" id="PTHR43343:SF3">
    <property type="entry name" value="PROTEASE DO-LIKE 8, CHLOROPLASTIC"/>
    <property type="match status" value="1"/>
</dbReference>
<dbReference type="PANTHER" id="PTHR43343">
    <property type="entry name" value="PEPTIDASE S12"/>
    <property type="match status" value="1"/>
</dbReference>
<dbReference type="SUPFAM" id="SSF50494">
    <property type="entry name" value="Trypsin-like serine proteases"/>
    <property type="match status" value="1"/>
</dbReference>
<feature type="domain" description="PDZ" evidence="4">
    <location>
        <begin position="241"/>
        <end position="320"/>
    </location>
</feature>
<gene>
    <name evidence="5" type="ORF">GCM10009681_40640</name>
</gene>
<evidence type="ECO:0000256" key="3">
    <source>
        <dbReference type="ARBA" id="ARBA00022801"/>
    </source>
</evidence>
<evidence type="ECO:0000259" key="4">
    <source>
        <dbReference type="PROSITE" id="PS50106"/>
    </source>
</evidence>
<dbReference type="InterPro" id="IPR051201">
    <property type="entry name" value="Chloro_Bact_Ser_Proteases"/>
</dbReference>
<name>A0ABP4X4T6_9ACTN</name>
<dbReference type="InterPro" id="IPR043504">
    <property type="entry name" value="Peptidase_S1_PA_chymotrypsin"/>
</dbReference>
<evidence type="ECO:0000256" key="1">
    <source>
        <dbReference type="ARBA" id="ARBA00010541"/>
    </source>
</evidence>
<dbReference type="InterPro" id="IPR009003">
    <property type="entry name" value="Peptidase_S1_PA"/>
</dbReference>
<dbReference type="EMBL" id="BAAALS010000021">
    <property type="protein sequence ID" value="GAA1765461.1"/>
    <property type="molecule type" value="Genomic_DNA"/>
</dbReference>
<dbReference type="Gene3D" id="2.40.10.10">
    <property type="entry name" value="Trypsin-like serine proteases"/>
    <property type="match status" value="2"/>
</dbReference>
<comment type="caution">
    <text evidence="5">The sequence shown here is derived from an EMBL/GenBank/DDBJ whole genome shotgun (WGS) entry which is preliminary data.</text>
</comment>
<dbReference type="InterPro" id="IPR036034">
    <property type="entry name" value="PDZ_sf"/>
</dbReference>
<evidence type="ECO:0000313" key="5">
    <source>
        <dbReference type="EMBL" id="GAA1765461.1"/>
    </source>
</evidence>
<dbReference type="Pfam" id="PF13365">
    <property type="entry name" value="Trypsin_2"/>
    <property type="match status" value="1"/>
</dbReference>
<proteinExistence type="inferred from homology"/>
<keyword evidence="6" id="KW-1185">Reference proteome</keyword>
<accession>A0ABP4X4T6</accession>
<organism evidence="5 6">
    <name type="scientific">Luedemannella helvata</name>
    <dbReference type="NCBI Taxonomy" id="349315"/>
    <lineage>
        <taxon>Bacteria</taxon>
        <taxon>Bacillati</taxon>
        <taxon>Actinomycetota</taxon>
        <taxon>Actinomycetes</taxon>
        <taxon>Micromonosporales</taxon>
        <taxon>Micromonosporaceae</taxon>
        <taxon>Luedemannella</taxon>
    </lineage>
</organism>
<protein>
    <recommendedName>
        <fullName evidence="4">PDZ domain-containing protein</fullName>
    </recommendedName>
</protein>
<dbReference type="PROSITE" id="PS50106">
    <property type="entry name" value="PDZ"/>
    <property type="match status" value="1"/>
</dbReference>
<evidence type="ECO:0000313" key="6">
    <source>
        <dbReference type="Proteomes" id="UP001500655"/>
    </source>
</evidence>
<dbReference type="InterPro" id="IPR001478">
    <property type="entry name" value="PDZ"/>
</dbReference>
<keyword evidence="2" id="KW-0645">Protease</keyword>
<dbReference type="InterPro" id="IPR001940">
    <property type="entry name" value="Peptidase_S1C"/>
</dbReference>
<dbReference type="SMART" id="SM00228">
    <property type="entry name" value="PDZ"/>
    <property type="match status" value="1"/>
</dbReference>
<dbReference type="Proteomes" id="UP001500655">
    <property type="component" value="Unassembled WGS sequence"/>
</dbReference>
<evidence type="ECO:0000256" key="2">
    <source>
        <dbReference type="ARBA" id="ARBA00022670"/>
    </source>
</evidence>
<dbReference type="Pfam" id="PF13180">
    <property type="entry name" value="PDZ_2"/>
    <property type="match status" value="1"/>
</dbReference>
<dbReference type="SUPFAM" id="SSF50156">
    <property type="entry name" value="PDZ domain-like"/>
    <property type="match status" value="1"/>
</dbReference>
<comment type="similarity">
    <text evidence="1">Belongs to the peptidase S1C family.</text>
</comment>
<keyword evidence="3" id="KW-0378">Hydrolase</keyword>
<dbReference type="Gene3D" id="2.30.42.10">
    <property type="match status" value="1"/>
</dbReference>
<sequence>MRGRTGLLIAAGVAVAVVVGAVGWLAGRTGDESAAGGCDAVTVAQRVLPSVVTVSAAGATAAGTGSGAIIHGDGYVLTNAHVIASAVGRGSVTVLLDDGEQQPATIVGHADLVDLAVLRLPAGRAVSPIAEGSSAALRVGQPVVALGSPLGLTGTVTAGIVSALGRDVSVPATSGRAAVLAEAIQTDAAINPGNSGGPLVDCDGRLVGVNTAGAVPPGGAGSAGLGFAIPGDFARRVADEIIATGQFTPATLGLSAVPVAAGLVIRTLDPQGPARRAGLEIGDLVTAVDSAAATTTDDLLRITVTHRAGDRVTVEYQRAGQRHTTAVVLG</sequence>